<dbReference type="AlphaFoldDB" id="A0A345UGY8"/>
<evidence type="ECO:0000313" key="4">
    <source>
        <dbReference type="Proteomes" id="UP000254808"/>
    </source>
</evidence>
<sequence>MSKEFPSGKLERTTAMAKTGLKIGTNYAKFRLKEALGKKSTPESRSELNRTNANELFKEFSKLRGTALKLAQGMSLDNALLPEEFAEVLTQSQYGVPPINRVLVRGIIKKQLGDYPENIFESFEPDACRAASLGQVHRARTKDGREVAVKVQYPNVRETIKSDLAVAKLLFKQIVKGNKADDYFAEVGNKLMEETDYLLEGQQIEAFRARYANGAFATPEYIPELSTETVLTMSWLEGRHLNEFLQENPSQQQRDHFGQRMWDFFHDQINDSFTVHADAHPGNYLFMQDGRLGVLDFGCVKVCPKDFFLDYMRLFVAHRTRDEQSMKDLYERLEIIEDANNFTPDDEKFYEYTLRLGKEFVSPYDHDTFDFADPRFFKAFTNLAREAVGFKEPRGSKHFIFVARAHLGMYQMLMKMGSKIDVRPGRAHLEAFLNRHEIATPAVL</sequence>
<dbReference type="InterPro" id="IPR004147">
    <property type="entry name" value="ABC1_dom"/>
</dbReference>
<keyword evidence="4" id="KW-1185">Reference proteome</keyword>
<dbReference type="Proteomes" id="UP000254808">
    <property type="component" value="Chromosome"/>
</dbReference>
<protein>
    <submittedName>
        <fullName evidence="3">ABC1 family protein</fullName>
    </submittedName>
</protein>
<proteinExistence type="inferred from homology"/>
<accession>A0A345UGY8</accession>
<dbReference type="InterPro" id="IPR011009">
    <property type="entry name" value="Kinase-like_dom_sf"/>
</dbReference>
<name>A0A345UGY8_9BACT</name>
<evidence type="ECO:0000256" key="1">
    <source>
        <dbReference type="ARBA" id="ARBA00009670"/>
    </source>
</evidence>
<feature type="domain" description="ABC1 atypical kinase-like" evidence="2">
    <location>
        <begin position="94"/>
        <end position="328"/>
    </location>
</feature>
<dbReference type="InterPro" id="IPR050154">
    <property type="entry name" value="UbiB_kinase"/>
</dbReference>
<gene>
    <name evidence="3" type="ORF">CYPRO_0453</name>
</gene>
<evidence type="ECO:0000259" key="2">
    <source>
        <dbReference type="Pfam" id="PF03109"/>
    </source>
</evidence>
<dbReference type="RefSeq" id="WP_240644813.1">
    <property type="nucleotide sequence ID" value="NZ_CP027806.1"/>
</dbReference>
<reference evidence="3 4" key="1">
    <citation type="submission" date="2018-03" db="EMBL/GenBank/DDBJ databases">
        <title>Phenotypic and genomic properties of Cyclonatronum proteinivorum gen. nov., sp. nov., a haloalkaliphilic bacteroidete from soda lakes possessing Na+-translocating rhodopsin.</title>
        <authorList>
            <person name="Toshchakov S.V."/>
            <person name="Korzhenkov A."/>
            <person name="Samarov N.I."/>
            <person name="Kublanov I.V."/>
            <person name="Muntyan M.S."/>
            <person name="Sorokin D.Y."/>
        </authorList>
    </citation>
    <scope>NUCLEOTIDE SEQUENCE [LARGE SCALE GENOMIC DNA]</scope>
    <source>
        <strain evidence="3 4">Omega</strain>
    </source>
</reference>
<dbReference type="PANTHER" id="PTHR10566">
    <property type="entry name" value="CHAPERONE-ACTIVITY OF BC1 COMPLEX CABC1 -RELATED"/>
    <property type="match status" value="1"/>
</dbReference>
<dbReference type="CDD" id="cd13970">
    <property type="entry name" value="ABC1_ADCK3"/>
    <property type="match status" value="1"/>
</dbReference>
<dbReference type="Pfam" id="PF03109">
    <property type="entry name" value="ABC1"/>
    <property type="match status" value="1"/>
</dbReference>
<comment type="similarity">
    <text evidence="1">Belongs to the protein kinase superfamily. ADCK protein kinase family.</text>
</comment>
<evidence type="ECO:0000313" key="3">
    <source>
        <dbReference type="EMBL" id="AXI99739.1"/>
    </source>
</evidence>
<dbReference type="SUPFAM" id="SSF56112">
    <property type="entry name" value="Protein kinase-like (PK-like)"/>
    <property type="match status" value="1"/>
</dbReference>
<organism evidence="3 4">
    <name type="scientific">Cyclonatronum proteinivorum</name>
    <dbReference type="NCBI Taxonomy" id="1457365"/>
    <lineage>
        <taxon>Bacteria</taxon>
        <taxon>Pseudomonadati</taxon>
        <taxon>Balneolota</taxon>
        <taxon>Balneolia</taxon>
        <taxon>Balneolales</taxon>
        <taxon>Cyclonatronaceae</taxon>
        <taxon>Cyclonatronum</taxon>
    </lineage>
</organism>
<dbReference type="EMBL" id="CP027806">
    <property type="protein sequence ID" value="AXI99739.1"/>
    <property type="molecule type" value="Genomic_DNA"/>
</dbReference>
<dbReference type="InterPro" id="IPR034646">
    <property type="entry name" value="ADCK3_dom"/>
</dbReference>
<dbReference type="KEGG" id="cprv:CYPRO_0453"/>
<dbReference type="PANTHER" id="PTHR10566:SF113">
    <property type="entry name" value="PROTEIN ACTIVITY OF BC1 COMPLEX KINASE 7, CHLOROPLASTIC"/>
    <property type="match status" value="1"/>
</dbReference>